<protein>
    <recommendedName>
        <fullName evidence="2">Lipocalin/cytosolic fatty-acid binding domain-containing protein</fullName>
    </recommendedName>
</protein>
<evidence type="ECO:0000313" key="1">
    <source>
        <dbReference type="EMBL" id="AEO32358.1"/>
    </source>
</evidence>
<dbReference type="InterPro" id="IPR012674">
    <property type="entry name" value="Calycin"/>
</dbReference>
<dbReference type="GO" id="GO:0030682">
    <property type="term" value="P:symbiont-mediated perturbation of host defenses"/>
    <property type="evidence" value="ECO:0007669"/>
    <property type="project" value="InterPro"/>
</dbReference>
<dbReference type="Pfam" id="PF02098">
    <property type="entry name" value="His_binding"/>
    <property type="match status" value="1"/>
</dbReference>
<name>G3MFU0_AMBMU</name>
<dbReference type="EMBL" id="JO840741">
    <property type="protein sequence ID" value="AEO32358.1"/>
    <property type="molecule type" value="mRNA"/>
</dbReference>
<dbReference type="AlphaFoldDB" id="G3MFU0"/>
<accession>G3MFU0</accession>
<feature type="non-terminal residue" evidence="1">
    <location>
        <position position="196"/>
    </location>
</feature>
<proteinExistence type="evidence at transcript level"/>
<reference evidence="1" key="1">
    <citation type="journal article" date="2011" name="PLoS ONE">
        <title>A deep insight into the sialotranscriptome of the gulf coast tick, Amblyomma maculatum.</title>
        <authorList>
            <person name="Karim S."/>
            <person name="Singh P."/>
            <person name="Ribeiro J.M."/>
        </authorList>
    </citation>
    <scope>NUCLEOTIDE SEQUENCE</scope>
    <source>
        <tissue evidence="1">Salivary gland</tissue>
    </source>
</reference>
<organism evidence="1">
    <name type="scientific">Amblyomma maculatum</name>
    <name type="common">Gulf Coast tick</name>
    <dbReference type="NCBI Taxonomy" id="34609"/>
    <lineage>
        <taxon>Eukaryota</taxon>
        <taxon>Metazoa</taxon>
        <taxon>Ecdysozoa</taxon>
        <taxon>Arthropoda</taxon>
        <taxon>Chelicerata</taxon>
        <taxon>Arachnida</taxon>
        <taxon>Acari</taxon>
        <taxon>Parasitiformes</taxon>
        <taxon>Ixodida</taxon>
        <taxon>Ixodoidea</taxon>
        <taxon>Ixodidae</taxon>
        <taxon>Amblyomminae</taxon>
        <taxon>Amblyomma</taxon>
    </lineage>
</organism>
<dbReference type="Gene3D" id="2.40.128.20">
    <property type="match status" value="1"/>
</dbReference>
<dbReference type="SUPFAM" id="SSF50814">
    <property type="entry name" value="Lipocalins"/>
    <property type="match status" value="1"/>
</dbReference>
<dbReference type="InterPro" id="IPR002970">
    <property type="entry name" value="Tick_his-bd"/>
</dbReference>
<evidence type="ECO:0008006" key="2">
    <source>
        <dbReference type="Google" id="ProtNLM"/>
    </source>
</evidence>
<dbReference type="GO" id="GO:0043176">
    <property type="term" value="F:amine binding"/>
    <property type="evidence" value="ECO:0007669"/>
    <property type="project" value="InterPro"/>
</dbReference>
<sequence length="196" mass="22810">MTTLEKRAFQALNTEQNIWIAERSYHRYNGRREHSCIHAKKTSLSGDDYIFKQYYDNGEKIVEEKLYGTLSEHDGYGVLTVSQTKGGKGIAYTLRFWDSTKHCGILTFADKGELKCELHIYESEIKKYVPGTRYPCEEDYDRVCLLREKHEVFKHECLNNVNNDSKTHSSGRVASLYVRVKCVFHSCVISRQYVLC</sequence>